<keyword evidence="2" id="KW-1185">Reference proteome</keyword>
<organism evidence="1 2">
    <name type="scientific">Amanita muscaria (strain Koide BX008)</name>
    <dbReference type="NCBI Taxonomy" id="946122"/>
    <lineage>
        <taxon>Eukaryota</taxon>
        <taxon>Fungi</taxon>
        <taxon>Dikarya</taxon>
        <taxon>Basidiomycota</taxon>
        <taxon>Agaricomycotina</taxon>
        <taxon>Agaricomycetes</taxon>
        <taxon>Agaricomycetidae</taxon>
        <taxon>Agaricales</taxon>
        <taxon>Pluteineae</taxon>
        <taxon>Amanitaceae</taxon>
        <taxon>Amanita</taxon>
    </lineage>
</organism>
<proteinExistence type="predicted"/>
<accession>A0A0C2SW36</accession>
<reference evidence="1 2" key="1">
    <citation type="submission" date="2014-04" db="EMBL/GenBank/DDBJ databases">
        <title>Evolutionary Origins and Diversification of the Mycorrhizal Mutualists.</title>
        <authorList>
            <consortium name="DOE Joint Genome Institute"/>
            <consortium name="Mycorrhizal Genomics Consortium"/>
            <person name="Kohler A."/>
            <person name="Kuo A."/>
            <person name="Nagy L.G."/>
            <person name="Floudas D."/>
            <person name="Copeland A."/>
            <person name="Barry K.W."/>
            <person name="Cichocki N."/>
            <person name="Veneault-Fourrey C."/>
            <person name="LaButti K."/>
            <person name="Lindquist E.A."/>
            <person name="Lipzen A."/>
            <person name="Lundell T."/>
            <person name="Morin E."/>
            <person name="Murat C."/>
            <person name="Riley R."/>
            <person name="Ohm R."/>
            <person name="Sun H."/>
            <person name="Tunlid A."/>
            <person name="Henrissat B."/>
            <person name="Grigoriev I.V."/>
            <person name="Hibbett D.S."/>
            <person name="Martin F."/>
        </authorList>
    </citation>
    <scope>NUCLEOTIDE SEQUENCE [LARGE SCALE GENOMIC DNA]</scope>
    <source>
        <strain evidence="1 2">Koide BX008</strain>
    </source>
</reference>
<protein>
    <submittedName>
        <fullName evidence="1">Uncharacterized protein</fullName>
    </submittedName>
</protein>
<evidence type="ECO:0000313" key="2">
    <source>
        <dbReference type="Proteomes" id="UP000054549"/>
    </source>
</evidence>
<name>A0A0C2SW36_AMAMK</name>
<gene>
    <name evidence="1" type="ORF">M378DRAFT_159487</name>
</gene>
<feature type="non-terminal residue" evidence="1">
    <location>
        <position position="93"/>
    </location>
</feature>
<evidence type="ECO:0000313" key="1">
    <source>
        <dbReference type="EMBL" id="KIL67660.1"/>
    </source>
</evidence>
<dbReference type="InParanoid" id="A0A0C2SW36"/>
<dbReference type="AlphaFoldDB" id="A0A0C2SW36"/>
<dbReference type="Proteomes" id="UP000054549">
    <property type="component" value="Unassembled WGS sequence"/>
</dbReference>
<dbReference type="EMBL" id="KN818231">
    <property type="protein sequence ID" value="KIL67660.1"/>
    <property type="molecule type" value="Genomic_DNA"/>
</dbReference>
<sequence length="93" mass="10553">MEPRVAWACRDHVNTLLTCLSKHNRVSSDTTNASTIVSHRFCDMRRDQFQSNPCIVSRLGSFKKLLYSLIILSDNRLQTPPLTGSLFQASEQV</sequence>
<dbReference type="HOGENOM" id="CLU_2405243_0_0_1"/>